<dbReference type="Proteomes" id="UP000198310">
    <property type="component" value="Unassembled WGS sequence"/>
</dbReference>
<evidence type="ECO:0000313" key="3">
    <source>
        <dbReference type="EMBL" id="SNR50781.1"/>
    </source>
</evidence>
<dbReference type="InterPro" id="IPR045800">
    <property type="entry name" value="HMBD"/>
</dbReference>
<dbReference type="GO" id="GO:0046872">
    <property type="term" value="F:metal ion binding"/>
    <property type="evidence" value="ECO:0007669"/>
    <property type="project" value="InterPro"/>
</dbReference>
<gene>
    <name evidence="3" type="ORF">SAMN06269173_103184</name>
</gene>
<feature type="signal peptide" evidence="1">
    <location>
        <begin position="1"/>
        <end position="18"/>
    </location>
</feature>
<dbReference type="AlphaFoldDB" id="A0A238WWQ6"/>
<dbReference type="RefSeq" id="WP_089332252.1">
    <property type="nucleotide sequence ID" value="NZ_FZNS01000003.1"/>
</dbReference>
<protein>
    <recommendedName>
        <fullName evidence="2">Heavy metal binding domain-containing protein</fullName>
    </recommendedName>
</protein>
<dbReference type="Pfam" id="PF19335">
    <property type="entry name" value="HMBD"/>
    <property type="match status" value="1"/>
</dbReference>
<organism evidence="3 4">
    <name type="scientific">Hymenobacter mucosus</name>
    <dbReference type="NCBI Taxonomy" id="1411120"/>
    <lineage>
        <taxon>Bacteria</taxon>
        <taxon>Pseudomonadati</taxon>
        <taxon>Bacteroidota</taxon>
        <taxon>Cytophagia</taxon>
        <taxon>Cytophagales</taxon>
        <taxon>Hymenobacteraceae</taxon>
        <taxon>Hymenobacter</taxon>
    </lineage>
</organism>
<dbReference type="EMBL" id="FZNS01000003">
    <property type="protein sequence ID" value="SNR50781.1"/>
    <property type="molecule type" value="Genomic_DNA"/>
</dbReference>
<dbReference type="PROSITE" id="PS51257">
    <property type="entry name" value="PROKAR_LIPOPROTEIN"/>
    <property type="match status" value="1"/>
</dbReference>
<name>A0A238WWQ6_9BACT</name>
<reference evidence="4" key="1">
    <citation type="submission" date="2017-06" db="EMBL/GenBank/DDBJ databases">
        <authorList>
            <person name="Varghese N."/>
            <person name="Submissions S."/>
        </authorList>
    </citation>
    <scope>NUCLEOTIDE SEQUENCE [LARGE SCALE GENOMIC DNA]</scope>
    <source>
        <strain evidence="4">DSM 28041</strain>
    </source>
</reference>
<proteinExistence type="predicted"/>
<feature type="chain" id="PRO_5012150284" description="Heavy metal binding domain-containing protein" evidence="1">
    <location>
        <begin position="19"/>
        <end position="88"/>
    </location>
</feature>
<feature type="domain" description="Heavy metal binding" evidence="2">
    <location>
        <begin position="50"/>
        <end position="76"/>
    </location>
</feature>
<keyword evidence="1" id="KW-0732">Signal</keyword>
<evidence type="ECO:0000259" key="2">
    <source>
        <dbReference type="Pfam" id="PF19335"/>
    </source>
</evidence>
<keyword evidence="4" id="KW-1185">Reference proteome</keyword>
<sequence length="88" mass="8523">MALALWKTAAVVVGLAIASTLTGCEQKPAGQAATTAPAGTTETPVLAAAYSCPMGCEGSASSKPGKCPVCGMELEANPAAKAAPSDSL</sequence>
<accession>A0A238WWQ6</accession>
<evidence type="ECO:0000313" key="4">
    <source>
        <dbReference type="Proteomes" id="UP000198310"/>
    </source>
</evidence>
<evidence type="ECO:0000256" key="1">
    <source>
        <dbReference type="SAM" id="SignalP"/>
    </source>
</evidence>